<evidence type="ECO:0000313" key="3">
    <source>
        <dbReference type="EMBL" id="SEG72806.1"/>
    </source>
</evidence>
<gene>
    <name evidence="3" type="ORF">SAMN05421819_4598</name>
</gene>
<keyword evidence="4" id="KW-1185">Reference proteome</keyword>
<dbReference type="NCBIfam" id="TIGR02595">
    <property type="entry name" value="PEP_CTERM"/>
    <property type="match status" value="1"/>
</dbReference>
<evidence type="ECO:0000313" key="4">
    <source>
        <dbReference type="Proteomes" id="UP000236728"/>
    </source>
</evidence>
<name>A0A1H6CK67_9BACT</name>
<keyword evidence="1" id="KW-0732">Signal</keyword>
<dbReference type="AlphaFoldDB" id="A0A1H6CK67"/>
<sequence length="190" mass="18841">MKKLVLGIFAVATAFSLSSAASATPITGTVGVTGGNDQWNANLVSFANTAATARDATGSLGTVLGTSPATNPATINSSVFTFSSPDVLVFTIGTSAATFTITGPVTVSLDNANFLDISGTGILTLTGYSATPATFSFDSTDSSGNSGITGSSTFGFDVSANAATPEPGGLLLLGTGLVGMSTLARRKFFA</sequence>
<dbReference type="EMBL" id="FNVA01000013">
    <property type="protein sequence ID" value="SEG72806.1"/>
    <property type="molecule type" value="Genomic_DNA"/>
</dbReference>
<dbReference type="Pfam" id="PF07589">
    <property type="entry name" value="PEP-CTERM"/>
    <property type="match status" value="1"/>
</dbReference>
<accession>A0A1H6CK67</accession>
<evidence type="ECO:0000259" key="2">
    <source>
        <dbReference type="Pfam" id="PF07589"/>
    </source>
</evidence>
<feature type="signal peptide" evidence="1">
    <location>
        <begin position="1"/>
        <end position="23"/>
    </location>
</feature>
<dbReference type="RefSeq" id="WP_103935420.1">
    <property type="nucleotide sequence ID" value="NZ_FNVA01000013.1"/>
</dbReference>
<reference evidence="3 4" key="1">
    <citation type="submission" date="2016-10" db="EMBL/GenBank/DDBJ databases">
        <authorList>
            <person name="de Groot N.N."/>
        </authorList>
    </citation>
    <scope>NUCLEOTIDE SEQUENCE [LARGE SCALE GENOMIC DNA]</scope>
    <source>
        <strain evidence="3 4">DSM 22489</strain>
    </source>
</reference>
<evidence type="ECO:0000256" key="1">
    <source>
        <dbReference type="SAM" id="SignalP"/>
    </source>
</evidence>
<organism evidence="3 4">
    <name type="scientific">Bryocella elongata</name>
    <dbReference type="NCBI Taxonomy" id="863522"/>
    <lineage>
        <taxon>Bacteria</taxon>
        <taxon>Pseudomonadati</taxon>
        <taxon>Acidobacteriota</taxon>
        <taxon>Terriglobia</taxon>
        <taxon>Terriglobales</taxon>
        <taxon>Acidobacteriaceae</taxon>
        <taxon>Bryocella</taxon>
    </lineage>
</organism>
<dbReference type="InterPro" id="IPR013424">
    <property type="entry name" value="Ice-binding_C"/>
</dbReference>
<dbReference type="Proteomes" id="UP000236728">
    <property type="component" value="Unassembled WGS sequence"/>
</dbReference>
<proteinExistence type="predicted"/>
<feature type="domain" description="Ice-binding protein C-terminal" evidence="2">
    <location>
        <begin position="163"/>
        <end position="187"/>
    </location>
</feature>
<protein>
    <submittedName>
        <fullName evidence="3">PEP-CTERM protein-sorting domain-containing protein</fullName>
    </submittedName>
</protein>
<feature type="chain" id="PRO_5009294952" evidence="1">
    <location>
        <begin position="24"/>
        <end position="190"/>
    </location>
</feature>